<evidence type="ECO:0000313" key="1">
    <source>
        <dbReference type="EMBL" id="GIX66953.1"/>
    </source>
</evidence>
<dbReference type="EMBL" id="BPLR01019358">
    <property type="protein sequence ID" value="GIX66953.1"/>
    <property type="molecule type" value="Genomic_DNA"/>
</dbReference>
<organism evidence="1 2">
    <name type="scientific">Caerostris extrusa</name>
    <name type="common">Bark spider</name>
    <name type="synonym">Caerostris bankana</name>
    <dbReference type="NCBI Taxonomy" id="172846"/>
    <lineage>
        <taxon>Eukaryota</taxon>
        <taxon>Metazoa</taxon>
        <taxon>Ecdysozoa</taxon>
        <taxon>Arthropoda</taxon>
        <taxon>Chelicerata</taxon>
        <taxon>Arachnida</taxon>
        <taxon>Araneae</taxon>
        <taxon>Araneomorphae</taxon>
        <taxon>Entelegynae</taxon>
        <taxon>Araneoidea</taxon>
        <taxon>Araneidae</taxon>
        <taxon>Caerostris</taxon>
    </lineage>
</organism>
<accession>A0AAV4M3T5</accession>
<protein>
    <submittedName>
        <fullName evidence="1">Uncharacterized protein</fullName>
    </submittedName>
</protein>
<name>A0AAV4M3T5_CAEEX</name>
<keyword evidence="2" id="KW-1185">Reference proteome</keyword>
<proteinExistence type="predicted"/>
<gene>
    <name evidence="1" type="ORF">CEXT_632131</name>
</gene>
<sequence>MAAVGIWSQAGASTYPEQLPGEFLLDYGCTSLELLTMLFQNRKIDFLVDDSVIQFRNYTLLIIIDHETIISNISGSALKIR</sequence>
<reference evidence="1 2" key="1">
    <citation type="submission" date="2021-06" db="EMBL/GenBank/DDBJ databases">
        <title>Caerostris extrusa draft genome.</title>
        <authorList>
            <person name="Kono N."/>
            <person name="Arakawa K."/>
        </authorList>
    </citation>
    <scope>NUCLEOTIDE SEQUENCE [LARGE SCALE GENOMIC DNA]</scope>
</reference>
<dbReference type="AlphaFoldDB" id="A0AAV4M3T5"/>
<dbReference type="Proteomes" id="UP001054945">
    <property type="component" value="Unassembled WGS sequence"/>
</dbReference>
<evidence type="ECO:0000313" key="2">
    <source>
        <dbReference type="Proteomes" id="UP001054945"/>
    </source>
</evidence>
<comment type="caution">
    <text evidence="1">The sequence shown here is derived from an EMBL/GenBank/DDBJ whole genome shotgun (WGS) entry which is preliminary data.</text>
</comment>